<evidence type="ECO:0000313" key="2">
    <source>
        <dbReference type="Proteomes" id="UP001497535"/>
    </source>
</evidence>
<dbReference type="EMBL" id="CAVMJV010000135">
    <property type="protein sequence ID" value="CAK5110237.1"/>
    <property type="molecule type" value="Genomic_DNA"/>
</dbReference>
<sequence>MEEIIEIEINDYIDPNERRIIEKNQVKSEETLSEIFEDSNYENKELKGRSEHGSDEIKQRKSKKQLKREKRLKKEINKGKYTLGSF</sequence>
<proteinExistence type="predicted"/>
<gene>
    <name evidence="1" type="ORF">MENTE1834_LOCUS44392</name>
</gene>
<reference evidence="1" key="1">
    <citation type="submission" date="2023-11" db="EMBL/GenBank/DDBJ databases">
        <authorList>
            <person name="Poullet M."/>
        </authorList>
    </citation>
    <scope>NUCLEOTIDE SEQUENCE</scope>
    <source>
        <strain evidence="1">E1834</strain>
    </source>
</reference>
<dbReference type="Proteomes" id="UP001497535">
    <property type="component" value="Unassembled WGS sequence"/>
</dbReference>
<accession>A0ACB1AWK7</accession>
<keyword evidence="2" id="KW-1185">Reference proteome</keyword>
<name>A0ACB1AWK7_MELEN</name>
<evidence type="ECO:0000313" key="1">
    <source>
        <dbReference type="EMBL" id="CAK5110237.1"/>
    </source>
</evidence>
<organism evidence="1 2">
    <name type="scientific">Meloidogyne enterolobii</name>
    <name type="common">Root-knot nematode worm</name>
    <name type="synonym">Meloidogyne mayaguensis</name>
    <dbReference type="NCBI Taxonomy" id="390850"/>
    <lineage>
        <taxon>Eukaryota</taxon>
        <taxon>Metazoa</taxon>
        <taxon>Ecdysozoa</taxon>
        <taxon>Nematoda</taxon>
        <taxon>Chromadorea</taxon>
        <taxon>Rhabditida</taxon>
        <taxon>Tylenchina</taxon>
        <taxon>Tylenchomorpha</taxon>
        <taxon>Tylenchoidea</taxon>
        <taxon>Meloidogynidae</taxon>
        <taxon>Meloidogyninae</taxon>
        <taxon>Meloidogyne</taxon>
    </lineage>
</organism>
<protein>
    <submittedName>
        <fullName evidence="1">Uncharacterized protein</fullName>
    </submittedName>
</protein>
<comment type="caution">
    <text evidence="1">The sequence shown here is derived from an EMBL/GenBank/DDBJ whole genome shotgun (WGS) entry which is preliminary data.</text>
</comment>